<dbReference type="InterPro" id="IPR005123">
    <property type="entry name" value="Oxoglu/Fe-dep_dioxygenase_dom"/>
</dbReference>
<dbReference type="PANTHER" id="PTHR10869:SF246">
    <property type="entry name" value="TRANSMEMBRANE PROLYL 4-HYDROXYLASE"/>
    <property type="match status" value="1"/>
</dbReference>
<reference evidence="9" key="1">
    <citation type="submission" date="2011-06" db="EMBL/GenBank/DDBJ databases">
        <authorList>
            <consortium name="US DOE Joint Genome Institute (JGI-PGF)"/>
            <person name="Lucas S."/>
            <person name="Han J."/>
            <person name="Lapidus A."/>
            <person name="Cheng J.-F."/>
            <person name="Goodwin L."/>
            <person name="Pitluck S."/>
            <person name="Peters L."/>
            <person name="Land M.L."/>
            <person name="Hauser L."/>
            <person name="Vogl K."/>
            <person name="Liu Z."/>
            <person name="Overmann J."/>
            <person name="Frigaard N.-U."/>
            <person name="Bryant D.A."/>
            <person name="Woyke T.J."/>
        </authorList>
    </citation>
    <scope>NUCLEOTIDE SEQUENCE [LARGE SCALE GENOMIC DNA]</scope>
    <source>
        <strain evidence="9">970</strain>
    </source>
</reference>
<dbReference type="EMBL" id="JH603170">
    <property type="protein sequence ID" value="EIC20566.1"/>
    <property type="molecule type" value="Genomic_DNA"/>
</dbReference>
<dbReference type="STRING" id="631362.Thi970DRAFT_04215"/>
<dbReference type="Proteomes" id="UP000002964">
    <property type="component" value="Unassembled WGS sequence"/>
</dbReference>
<evidence type="ECO:0000256" key="6">
    <source>
        <dbReference type="ARBA" id="ARBA00023004"/>
    </source>
</evidence>
<evidence type="ECO:0000256" key="3">
    <source>
        <dbReference type="ARBA" id="ARBA00022896"/>
    </source>
</evidence>
<sequence>MDQHPTLNALTAELGLPALPTIREIKPGSFIFERRQALPPAFCEEMIARFEANPSQQFEGRIGQIQERDPGIKQTMDLVVSNKDDWKDADGIFFRSLAAALREFRETFPYFKGPFKDMGYQIQRYQPGEFYHWHIDGGSHEFSQRQLVALWYLNDVPGPGGATQFLYQDISVRPEQGKLVIFPPFWTHEHRAVTLQAGVKYIATTWVVFA</sequence>
<keyword evidence="6" id="KW-0408">Iron</keyword>
<dbReference type="Gene3D" id="2.60.120.620">
    <property type="entry name" value="q2cbj1_9rhob like domain"/>
    <property type="match status" value="1"/>
</dbReference>
<keyword evidence="9" id="KW-1185">Reference proteome</keyword>
<dbReference type="InterPro" id="IPR045054">
    <property type="entry name" value="P4HA-like"/>
</dbReference>
<evidence type="ECO:0000259" key="7">
    <source>
        <dbReference type="PROSITE" id="PS51471"/>
    </source>
</evidence>
<dbReference type="eggNOG" id="COG3751">
    <property type="taxonomic scope" value="Bacteria"/>
</dbReference>
<dbReference type="SMART" id="SM00702">
    <property type="entry name" value="P4Hc"/>
    <property type="match status" value="1"/>
</dbReference>
<organism evidence="8 9">
    <name type="scientific">Thiorhodovibrio frisius</name>
    <dbReference type="NCBI Taxonomy" id="631362"/>
    <lineage>
        <taxon>Bacteria</taxon>
        <taxon>Pseudomonadati</taxon>
        <taxon>Pseudomonadota</taxon>
        <taxon>Gammaproteobacteria</taxon>
        <taxon>Chromatiales</taxon>
        <taxon>Chromatiaceae</taxon>
        <taxon>Thiorhodovibrio</taxon>
    </lineage>
</organism>
<comment type="cofactor">
    <cofactor evidence="1">
        <name>L-ascorbate</name>
        <dbReference type="ChEBI" id="CHEBI:38290"/>
    </cofactor>
</comment>
<name>H8Z5J6_9GAMM</name>
<dbReference type="PANTHER" id="PTHR10869">
    <property type="entry name" value="PROLYL 4-HYDROXYLASE ALPHA SUBUNIT"/>
    <property type="match status" value="1"/>
</dbReference>
<reference evidence="8 9" key="2">
    <citation type="submission" date="2011-11" db="EMBL/GenBank/DDBJ databases">
        <authorList>
            <consortium name="US DOE Joint Genome Institute"/>
            <person name="Lucas S."/>
            <person name="Han J."/>
            <person name="Lapidus A."/>
            <person name="Cheng J.-F."/>
            <person name="Goodwin L."/>
            <person name="Pitluck S."/>
            <person name="Peters L."/>
            <person name="Ovchinnikova G."/>
            <person name="Zhang X."/>
            <person name="Detter J.C."/>
            <person name="Han C."/>
            <person name="Tapia R."/>
            <person name="Land M."/>
            <person name="Hauser L."/>
            <person name="Kyrpides N."/>
            <person name="Ivanova N."/>
            <person name="Pagani I."/>
            <person name="Vogl K."/>
            <person name="Liu Z."/>
            <person name="Overmann J."/>
            <person name="Frigaard N.-U."/>
            <person name="Bryant D."/>
            <person name="Woyke T."/>
        </authorList>
    </citation>
    <scope>NUCLEOTIDE SEQUENCE [LARGE SCALE GENOMIC DNA]</scope>
    <source>
        <strain evidence="8 9">970</strain>
    </source>
</reference>
<evidence type="ECO:0000313" key="8">
    <source>
        <dbReference type="EMBL" id="EIC20566.1"/>
    </source>
</evidence>
<evidence type="ECO:0000256" key="2">
    <source>
        <dbReference type="ARBA" id="ARBA00022723"/>
    </source>
</evidence>
<keyword evidence="5" id="KW-0560">Oxidoreductase</keyword>
<dbReference type="RefSeq" id="WP_009150969.1">
    <property type="nucleotide sequence ID" value="NZ_CP121471.1"/>
</dbReference>
<dbReference type="GO" id="GO:0016705">
    <property type="term" value="F:oxidoreductase activity, acting on paired donors, with incorporation or reduction of molecular oxygen"/>
    <property type="evidence" value="ECO:0007669"/>
    <property type="project" value="InterPro"/>
</dbReference>
<dbReference type="Pfam" id="PF13640">
    <property type="entry name" value="2OG-FeII_Oxy_3"/>
    <property type="match status" value="1"/>
</dbReference>
<keyword evidence="4" id="KW-0223">Dioxygenase</keyword>
<accession>H8Z5J6</accession>
<dbReference type="AlphaFoldDB" id="H8Z5J6"/>
<keyword evidence="3" id="KW-0847">Vitamin C</keyword>
<dbReference type="PROSITE" id="PS51471">
    <property type="entry name" value="FE2OG_OXY"/>
    <property type="match status" value="1"/>
</dbReference>
<dbReference type="GO" id="GO:0051213">
    <property type="term" value="F:dioxygenase activity"/>
    <property type="evidence" value="ECO:0007669"/>
    <property type="project" value="UniProtKB-KW"/>
</dbReference>
<feature type="domain" description="Fe2OG dioxygenase" evidence="7">
    <location>
        <begin position="114"/>
        <end position="209"/>
    </location>
</feature>
<gene>
    <name evidence="8" type="ORF">Thi970DRAFT_04215</name>
</gene>
<evidence type="ECO:0000313" key="9">
    <source>
        <dbReference type="Proteomes" id="UP000002964"/>
    </source>
</evidence>
<evidence type="ECO:0000256" key="4">
    <source>
        <dbReference type="ARBA" id="ARBA00022964"/>
    </source>
</evidence>
<dbReference type="InterPro" id="IPR044862">
    <property type="entry name" value="Pro_4_hyd_alph_FE2OG_OXY"/>
</dbReference>
<dbReference type="GO" id="GO:0031418">
    <property type="term" value="F:L-ascorbic acid binding"/>
    <property type="evidence" value="ECO:0007669"/>
    <property type="project" value="UniProtKB-KW"/>
</dbReference>
<dbReference type="HOGENOM" id="CLU_079367_1_0_6"/>
<keyword evidence="2" id="KW-0479">Metal-binding</keyword>
<proteinExistence type="predicted"/>
<dbReference type="InterPro" id="IPR006620">
    <property type="entry name" value="Pro_4_hyd_alph"/>
</dbReference>
<evidence type="ECO:0000256" key="5">
    <source>
        <dbReference type="ARBA" id="ARBA00023002"/>
    </source>
</evidence>
<dbReference type="OrthoDB" id="564897at2"/>
<dbReference type="GO" id="GO:0005506">
    <property type="term" value="F:iron ion binding"/>
    <property type="evidence" value="ECO:0007669"/>
    <property type="project" value="InterPro"/>
</dbReference>
<protein>
    <recommendedName>
        <fullName evidence="7">Fe2OG dioxygenase domain-containing protein</fullName>
    </recommendedName>
</protein>
<evidence type="ECO:0000256" key="1">
    <source>
        <dbReference type="ARBA" id="ARBA00001961"/>
    </source>
</evidence>